<dbReference type="SUPFAM" id="SSF53137">
    <property type="entry name" value="Translational machinery components"/>
    <property type="match status" value="1"/>
</dbReference>
<comment type="caution">
    <text evidence="8">The sequence shown here is derived from an EMBL/GenBank/DDBJ whole genome shotgun (WGS) entry which is preliminary data.</text>
</comment>
<keyword evidence="5" id="KW-0694">RNA-binding</keyword>
<dbReference type="GO" id="GO:0019843">
    <property type="term" value="F:rRNA binding"/>
    <property type="evidence" value="ECO:0007669"/>
    <property type="project" value="UniProtKB-UniRule"/>
</dbReference>
<evidence type="ECO:0000313" key="9">
    <source>
        <dbReference type="Proteomes" id="UP000179324"/>
    </source>
</evidence>
<evidence type="ECO:0000256" key="1">
    <source>
        <dbReference type="ARBA" id="ARBA00006194"/>
    </source>
</evidence>
<keyword evidence="2 5" id="KW-0689">Ribosomal protein</keyword>
<accession>A0A1F6BS72</accession>
<dbReference type="PANTHER" id="PTHR11759">
    <property type="entry name" value="40S RIBOSOMAL PROTEIN S14/30S RIBOSOMAL PROTEIN S11"/>
    <property type="match status" value="1"/>
</dbReference>
<reference evidence="8 9" key="1">
    <citation type="journal article" date="2016" name="Nat. Commun.">
        <title>Thousands of microbial genomes shed light on interconnected biogeochemical processes in an aquifer system.</title>
        <authorList>
            <person name="Anantharaman K."/>
            <person name="Brown C.T."/>
            <person name="Hug L.A."/>
            <person name="Sharon I."/>
            <person name="Castelle C.J."/>
            <person name="Probst A.J."/>
            <person name="Thomas B.C."/>
            <person name="Singh A."/>
            <person name="Wilkins M.J."/>
            <person name="Karaoz U."/>
            <person name="Brodie E.L."/>
            <person name="Williams K.H."/>
            <person name="Hubbard S.S."/>
            <person name="Banfield J.F."/>
        </authorList>
    </citation>
    <scope>NUCLEOTIDE SEQUENCE [LARGE SCALE GENOMIC DNA]</scope>
</reference>
<gene>
    <name evidence="5" type="primary">rpsK</name>
    <name evidence="8" type="ORF">A2127_00135</name>
</gene>
<dbReference type="NCBIfam" id="NF003698">
    <property type="entry name" value="PRK05309.1"/>
    <property type="match status" value="1"/>
</dbReference>
<dbReference type="PIRSF" id="PIRSF002131">
    <property type="entry name" value="Ribosomal_S11"/>
    <property type="match status" value="1"/>
</dbReference>
<comment type="function">
    <text evidence="5">Located on the platform of the 30S subunit, it bridges several disparate RNA helices of the 16S rRNA. Forms part of the Shine-Dalgarno cleft in the 70S ribosome.</text>
</comment>
<keyword evidence="3 5" id="KW-0687">Ribonucleoprotein</keyword>
<dbReference type="Gene3D" id="3.30.420.80">
    <property type="entry name" value="Ribosomal protein S11"/>
    <property type="match status" value="1"/>
</dbReference>
<dbReference type="InterPro" id="IPR018102">
    <property type="entry name" value="Ribosomal_uS11_CS"/>
</dbReference>
<dbReference type="GO" id="GO:1990904">
    <property type="term" value="C:ribonucleoprotein complex"/>
    <property type="evidence" value="ECO:0007669"/>
    <property type="project" value="UniProtKB-KW"/>
</dbReference>
<evidence type="ECO:0000256" key="4">
    <source>
        <dbReference type="ARBA" id="ARBA00035160"/>
    </source>
</evidence>
<evidence type="ECO:0000256" key="3">
    <source>
        <dbReference type="ARBA" id="ARBA00023274"/>
    </source>
</evidence>
<dbReference type="GO" id="GO:0006412">
    <property type="term" value="P:translation"/>
    <property type="evidence" value="ECO:0007669"/>
    <property type="project" value="UniProtKB-UniRule"/>
</dbReference>
<feature type="region of interest" description="Disordered" evidence="7">
    <location>
        <begin position="1"/>
        <end position="20"/>
    </location>
</feature>
<dbReference type="InterPro" id="IPR001971">
    <property type="entry name" value="Ribosomal_uS11"/>
</dbReference>
<evidence type="ECO:0000256" key="5">
    <source>
        <dbReference type="HAMAP-Rule" id="MF_01310"/>
    </source>
</evidence>
<proteinExistence type="inferred from homology"/>
<evidence type="ECO:0000313" key="8">
    <source>
        <dbReference type="EMBL" id="OGG39602.1"/>
    </source>
</evidence>
<dbReference type="InterPro" id="IPR036967">
    <property type="entry name" value="Ribosomal_uS11_sf"/>
</dbReference>
<dbReference type="GO" id="GO:0005840">
    <property type="term" value="C:ribosome"/>
    <property type="evidence" value="ECO:0007669"/>
    <property type="project" value="UniProtKB-KW"/>
</dbReference>
<protein>
    <recommendedName>
        <fullName evidence="4 5">Small ribosomal subunit protein uS11</fullName>
    </recommendedName>
</protein>
<name>A0A1F6BS72_9BACT</name>
<dbReference type="AlphaFoldDB" id="A0A1F6BS72"/>
<dbReference type="Proteomes" id="UP000179324">
    <property type="component" value="Unassembled WGS sequence"/>
</dbReference>
<comment type="similarity">
    <text evidence="1 5 6">Belongs to the universal ribosomal protein uS11 family.</text>
</comment>
<dbReference type="PROSITE" id="PS00054">
    <property type="entry name" value="RIBOSOMAL_S11"/>
    <property type="match status" value="1"/>
</dbReference>
<sequence length="136" mass="14406">MKESEAVESTLTEKKSAAPKGKYENGRVYVQASYNNTVITATDEKGNVIAWMSAGSLGFSGPKKSTPFAASKVAEAISEKLSRSGPFKIDVFVKGVGAGRDSALRSLAGKGLNILSIKDVTPIPHNGPRPKKARRV</sequence>
<comment type="subunit">
    <text evidence="5">Part of the 30S ribosomal subunit. Interacts with proteins S7 and S18. Binds to IF-3.</text>
</comment>
<keyword evidence="5" id="KW-0699">rRNA-binding</keyword>
<dbReference type="HAMAP" id="MF_01310">
    <property type="entry name" value="Ribosomal_uS11"/>
    <property type="match status" value="1"/>
</dbReference>
<dbReference type="Pfam" id="PF00411">
    <property type="entry name" value="Ribosomal_S11"/>
    <property type="match status" value="1"/>
</dbReference>
<evidence type="ECO:0000256" key="7">
    <source>
        <dbReference type="SAM" id="MobiDB-lite"/>
    </source>
</evidence>
<evidence type="ECO:0000256" key="6">
    <source>
        <dbReference type="RuleBase" id="RU003629"/>
    </source>
</evidence>
<dbReference type="EMBL" id="MFKI01000006">
    <property type="protein sequence ID" value="OGG39602.1"/>
    <property type="molecule type" value="Genomic_DNA"/>
</dbReference>
<evidence type="ECO:0000256" key="2">
    <source>
        <dbReference type="ARBA" id="ARBA00022980"/>
    </source>
</evidence>
<organism evidence="8 9">
    <name type="scientific">Candidatus Jorgensenbacteria bacterium GWC1_48_12</name>
    <dbReference type="NCBI Taxonomy" id="1798469"/>
    <lineage>
        <taxon>Bacteria</taxon>
        <taxon>Candidatus Joergenseniibacteriota</taxon>
    </lineage>
</organism>
<dbReference type="GO" id="GO:0003735">
    <property type="term" value="F:structural constituent of ribosome"/>
    <property type="evidence" value="ECO:0007669"/>
    <property type="project" value="InterPro"/>
</dbReference>